<evidence type="ECO:0000256" key="1">
    <source>
        <dbReference type="SAM" id="MobiDB-lite"/>
    </source>
</evidence>
<evidence type="ECO:0000313" key="2">
    <source>
        <dbReference type="EMBL" id="KZT39776.1"/>
    </source>
</evidence>
<reference evidence="2 3" key="1">
    <citation type="journal article" date="2016" name="Mol. Biol. Evol.">
        <title>Comparative Genomics of Early-Diverging Mushroom-Forming Fungi Provides Insights into the Origins of Lignocellulose Decay Capabilities.</title>
        <authorList>
            <person name="Nagy L.G."/>
            <person name="Riley R."/>
            <person name="Tritt A."/>
            <person name="Adam C."/>
            <person name="Daum C."/>
            <person name="Floudas D."/>
            <person name="Sun H."/>
            <person name="Yadav J.S."/>
            <person name="Pangilinan J."/>
            <person name="Larsson K.H."/>
            <person name="Matsuura K."/>
            <person name="Barry K."/>
            <person name="Labutti K."/>
            <person name="Kuo R."/>
            <person name="Ohm R.A."/>
            <person name="Bhattacharya S.S."/>
            <person name="Shirouzu T."/>
            <person name="Yoshinaga Y."/>
            <person name="Martin F.M."/>
            <person name="Grigoriev I.V."/>
            <person name="Hibbett D.S."/>
        </authorList>
    </citation>
    <scope>NUCLEOTIDE SEQUENCE [LARGE SCALE GENOMIC DNA]</scope>
    <source>
        <strain evidence="2 3">HHB10207 ss-3</strain>
    </source>
</reference>
<dbReference type="EMBL" id="KV428041">
    <property type="protein sequence ID" value="KZT39776.1"/>
    <property type="molecule type" value="Genomic_DNA"/>
</dbReference>
<sequence>MPPKRSVRPRKPSPGAEIPLNAQNGEPPTDNRRQGPTLPAELLRNIVEEVALSHWDSNARRRDLHNLLFVSRDFKNEAERLLFRDIRVISGKPAVKQISSALALHARTRLVHFLRIDEYADLPGRRGRSFDHHFFSMPLHRMDCLRSLSIAQGMPWMPTNKLFGFLANAIPENTLIEFRTSTGLYEDASPFLSRQNMIKDIRASFIGTSLTEALVRSPSLLPRLQCLGMYCFSSDDASQFVQERPVSVLRLASLYGLPTYWNSFQTRLQVLDLSRVSCQDEGSAVQYIRDIVLTAVNLRLFACFTMGADPIANFPTALSVEGFVEALGALRDLAFLETLTVDNFGLSWPDAPHLPRIINAPQLKRIFLALSGTESN</sequence>
<dbReference type="Proteomes" id="UP000076798">
    <property type="component" value="Unassembled WGS sequence"/>
</dbReference>
<name>A0A166ENF3_9AGAM</name>
<dbReference type="OrthoDB" id="3232239at2759"/>
<feature type="compositionally biased region" description="Basic residues" evidence="1">
    <location>
        <begin position="1"/>
        <end position="11"/>
    </location>
</feature>
<dbReference type="AlphaFoldDB" id="A0A166ENF3"/>
<feature type="region of interest" description="Disordered" evidence="1">
    <location>
        <begin position="1"/>
        <end position="36"/>
    </location>
</feature>
<evidence type="ECO:0008006" key="4">
    <source>
        <dbReference type="Google" id="ProtNLM"/>
    </source>
</evidence>
<organism evidence="2 3">
    <name type="scientific">Sistotremastrum suecicum HHB10207 ss-3</name>
    <dbReference type="NCBI Taxonomy" id="1314776"/>
    <lineage>
        <taxon>Eukaryota</taxon>
        <taxon>Fungi</taxon>
        <taxon>Dikarya</taxon>
        <taxon>Basidiomycota</taxon>
        <taxon>Agaricomycotina</taxon>
        <taxon>Agaricomycetes</taxon>
        <taxon>Sistotremastrales</taxon>
        <taxon>Sistotremastraceae</taxon>
        <taxon>Sistotremastrum</taxon>
    </lineage>
</organism>
<gene>
    <name evidence="2" type="ORF">SISSUDRAFT_1127758</name>
</gene>
<protein>
    <recommendedName>
        <fullName evidence="4">F-box domain-containing protein</fullName>
    </recommendedName>
</protein>
<evidence type="ECO:0000313" key="3">
    <source>
        <dbReference type="Proteomes" id="UP000076798"/>
    </source>
</evidence>
<keyword evidence="3" id="KW-1185">Reference proteome</keyword>
<accession>A0A166ENF3</accession>
<proteinExistence type="predicted"/>